<organism evidence="6 7">
    <name type="scientific">Blastochloris tepida</name>
    <dbReference type="NCBI Taxonomy" id="2233851"/>
    <lineage>
        <taxon>Bacteria</taxon>
        <taxon>Pseudomonadati</taxon>
        <taxon>Pseudomonadota</taxon>
        <taxon>Alphaproteobacteria</taxon>
        <taxon>Hyphomicrobiales</taxon>
        <taxon>Blastochloridaceae</taxon>
        <taxon>Blastochloris</taxon>
    </lineage>
</organism>
<evidence type="ECO:0000259" key="4">
    <source>
        <dbReference type="Pfam" id="PF01515"/>
    </source>
</evidence>
<keyword evidence="1 6" id="KW-0808">Transferase</keyword>
<evidence type="ECO:0000256" key="3">
    <source>
        <dbReference type="ARBA" id="ARBA00023315"/>
    </source>
</evidence>
<keyword evidence="2" id="KW-0456">Lyase</keyword>
<dbReference type="SUPFAM" id="SSF53659">
    <property type="entry name" value="Isocitrate/Isopropylmalate dehydrogenase-like"/>
    <property type="match status" value="1"/>
</dbReference>
<dbReference type="GO" id="GO:0016746">
    <property type="term" value="F:acyltransferase activity"/>
    <property type="evidence" value="ECO:0007669"/>
    <property type="project" value="UniProtKB-KW"/>
</dbReference>
<dbReference type="KEGG" id="blag:BLTE_22900"/>
<dbReference type="InterPro" id="IPR029069">
    <property type="entry name" value="HotDog_dom_sf"/>
</dbReference>
<keyword evidence="3" id="KW-0012">Acyltransferase</keyword>
<dbReference type="InterPro" id="IPR050500">
    <property type="entry name" value="Phos_Acetyltrans/Butyryltrans"/>
</dbReference>
<dbReference type="FunFam" id="3.10.129.10:FF:000042">
    <property type="entry name" value="MaoC domain protein dehydratase"/>
    <property type="match status" value="1"/>
</dbReference>
<dbReference type="Pfam" id="PF01515">
    <property type="entry name" value="PTA_PTB"/>
    <property type="match status" value="1"/>
</dbReference>
<sequence length="460" mass="48057">MPFIENKTYDEIAIGDSAQLVRRLTLRDIEMFAVLSGDVNPAHLDLEYAKHTVFGDLIGHGMWGAALISTVLGTQLPGPGTIYRSQTLSFSRPVKIGDRLTVKVVVARKDPEKKRIGLDCTAVNESGETVISGTAEVVAPTVKVKRPPAELPTVRLEHRRPRLQRLLDLAADPAPVRAAVVNPIDADALDLALRAAEAGLLKPVLVGRAAVIRRVAADAGLDIAPFDLVQADDEPAAIDAAFALARAGKVEAIVNGSVPEDELIAAAAGTFAGHGALSQVMVMDVPTYPRPLLITDTGVHVAPTLTVKRDIVQNAIDLALAIGIACPRVALLSAGEMVTPRVPSTLDAAQLCKMAERCQIVGGQLDGPLSFETAVNEAAARAKGLTSPVAGNADILVVPNLEAGDMLAMELRHLADAQAAGILLGARVPIVPAGSAETVPSRLVSCALALLVVQARARAG</sequence>
<dbReference type="Pfam" id="PF01575">
    <property type="entry name" value="MaoC_dehydratas"/>
    <property type="match status" value="1"/>
</dbReference>
<dbReference type="Gene3D" id="3.10.129.10">
    <property type="entry name" value="Hotdog Thioesterase"/>
    <property type="match status" value="1"/>
</dbReference>
<feature type="domain" description="Phosphate acetyl/butaryl transferase" evidence="4">
    <location>
        <begin position="241"/>
        <end position="439"/>
    </location>
</feature>
<dbReference type="NCBIfam" id="NF006045">
    <property type="entry name" value="PRK08190.1"/>
    <property type="match status" value="1"/>
</dbReference>
<dbReference type="SUPFAM" id="SSF54637">
    <property type="entry name" value="Thioesterase/thiol ester dehydrase-isomerase"/>
    <property type="match status" value="1"/>
</dbReference>
<gene>
    <name evidence="6" type="ORF">BLTE_22900</name>
</gene>
<evidence type="ECO:0000313" key="6">
    <source>
        <dbReference type="EMBL" id="BBF93605.1"/>
    </source>
</evidence>
<protein>
    <submittedName>
        <fullName evidence="6">Phosphate acetyltransferase</fullName>
    </submittedName>
</protein>
<name>A0A348G222_9HYPH</name>
<evidence type="ECO:0000259" key="5">
    <source>
        <dbReference type="Pfam" id="PF01575"/>
    </source>
</evidence>
<accession>A0A348G222</accession>
<dbReference type="RefSeq" id="WP_126400631.1">
    <property type="nucleotide sequence ID" value="NZ_AP018907.1"/>
</dbReference>
<dbReference type="EMBL" id="AP018907">
    <property type="protein sequence ID" value="BBF93605.1"/>
    <property type="molecule type" value="Genomic_DNA"/>
</dbReference>
<proteinExistence type="predicted"/>
<dbReference type="InterPro" id="IPR002539">
    <property type="entry name" value="MaoC-like_dom"/>
</dbReference>
<feature type="domain" description="MaoC-like" evidence="5">
    <location>
        <begin position="22"/>
        <end position="115"/>
    </location>
</feature>
<dbReference type="GO" id="GO:0016836">
    <property type="term" value="F:hydro-lyase activity"/>
    <property type="evidence" value="ECO:0007669"/>
    <property type="project" value="UniProtKB-ARBA"/>
</dbReference>
<dbReference type="PANTHER" id="PTHR43356">
    <property type="entry name" value="PHOSPHATE ACETYLTRANSFERASE"/>
    <property type="match status" value="1"/>
</dbReference>
<dbReference type="PANTHER" id="PTHR43356:SF2">
    <property type="entry name" value="PHOSPHATE ACETYLTRANSFERASE"/>
    <property type="match status" value="1"/>
</dbReference>
<dbReference type="Proteomes" id="UP000266934">
    <property type="component" value="Chromosome"/>
</dbReference>
<keyword evidence="7" id="KW-1185">Reference proteome</keyword>
<dbReference type="InterPro" id="IPR002505">
    <property type="entry name" value="PTA_PTB"/>
</dbReference>
<dbReference type="OrthoDB" id="9800237at2"/>
<evidence type="ECO:0000256" key="1">
    <source>
        <dbReference type="ARBA" id="ARBA00022679"/>
    </source>
</evidence>
<evidence type="ECO:0000313" key="7">
    <source>
        <dbReference type="Proteomes" id="UP000266934"/>
    </source>
</evidence>
<dbReference type="CDD" id="cd03449">
    <property type="entry name" value="R_hydratase"/>
    <property type="match status" value="1"/>
</dbReference>
<reference evidence="6 7" key="1">
    <citation type="submission" date="2018-08" db="EMBL/GenBank/DDBJ databases">
        <title>Complete genome sequencing of Blastochloris tepida GI.</title>
        <authorList>
            <person name="Tsukatani Y."/>
            <person name="Mori H."/>
        </authorList>
    </citation>
    <scope>NUCLEOTIDE SEQUENCE [LARGE SCALE GENOMIC DNA]</scope>
    <source>
        <strain evidence="6 7">GI</strain>
    </source>
</reference>
<dbReference type="AlphaFoldDB" id="A0A348G222"/>
<evidence type="ECO:0000256" key="2">
    <source>
        <dbReference type="ARBA" id="ARBA00023239"/>
    </source>
</evidence>
<dbReference type="Gene3D" id="3.40.718.10">
    <property type="entry name" value="Isopropylmalate Dehydrogenase"/>
    <property type="match status" value="1"/>
</dbReference>